<evidence type="ECO:0000313" key="5">
    <source>
        <dbReference type="WBParaSite" id="TMUE_2000010507.1"/>
    </source>
</evidence>
<keyword evidence="3" id="KW-0732">Signal</keyword>
<feature type="signal peptide" evidence="3">
    <location>
        <begin position="1"/>
        <end position="19"/>
    </location>
</feature>
<proteinExistence type="inferred from homology"/>
<dbReference type="AlphaFoldDB" id="A0A5S6QUD5"/>
<dbReference type="PANTHER" id="PTHR10858:SF23">
    <property type="entry name" value="DEOXYRIBONUCLEASE II"/>
    <property type="match status" value="1"/>
</dbReference>
<evidence type="ECO:0000256" key="2">
    <source>
        <dbReference type="ARBA" id="ARBA00022801"/>
    </source>
</evidence>
<dbReference type="GO" id="GO:0004531">
    <property type="term" value="F:deoxyribonuclease II activity"/>
    <property type="evidence" value="ECO:0007669"/>
    <property type="project" value="InterPro"/>
</dbReference>
<name>A0A5S6QUD5_TRIMR</name>
<comment type="similarity">
    <text evidence="1">Belongs to the DNase II family.</text>
</comment>
<evidence type="ECO:0000256" key="3">
    <source>
        <dbReference type="SAM" id="SignalP"/>
    </source>
</evidence>
<dbReference type="Pfam" id="PF03265">
    <property type="entry name" value="DNase_II"/>
    <property type="match status" value="1"/>
</dbReference>
<dbReference type="InterPro" id="IPR004947">
    <property type="entry name" value="DNase_II"/>
</dbReference>
<dbReference type="Proteomes" id="UP000046395">
    <property type="component" value="Unassembled WGS sequence"/>
</dbReference>
<dbReference type="PANTHER" id="PTHR10858">
    <property type="entry name" value="DEOXYRIBONUCLEASE II"/>
    <property type="match status" value="1"/>
</dbReference>
<feature type="chain" id="PRO_5024376087" evidence="3">
    <location>
        <begin position="20"/>
        <end position="339"/>
    </location>
</feature>
<dbReference type="WBParaSite" id="TMUE_2000010507.1">
    <property type="protein sequence ID" value="TMUE_2000010507.1"/>
    <property type="gene ID" value="WBGene00301017"/>
</dbReference>
<evidence type="ECO:0000313" key="4">
    <source>
        <dbReference type="Proteomes" id="UP000046395"/>
    </source>
</evidence>
<dbReference type="GO" id="GO:0006309">
    <property type="term" value="P:apoptotic DNA fragmentation"/>
    <property type="evidence" value="ECO:0007669"/>
    <property type="project" value="TreeGrafter"/>
</dbReference>
<evidence type="ECO:0000256" key="1">
    <source>
        <dbReference type="ARBA" id="ARBA00007527"/>
    </source>
</evidence>
<keyword evidence="4" id="KW-1185">Reference proteome</keyword>
<keyword evidence="2" id="KW-0378">Hydrolase</keyword>
<accession>A0A5S6QUD5</accession>
<protein>
    <submittedName>
        <fullName evidence="5">Deoxyribonuclease II</fullName>
    </submittedName>
</protein>
<dbReference type="STRING" id="70415.A0A5S6QUD5"/>
<reference evidence="5" key="1">
    <citation type="submission" date="2019-12" db="UniProtKB">
        <authorList>
            <consortium name="WormBaseParasite"/>
        </authorList>
    </citation>
    <scope>IDENTIFICATION</scope>
</reference>
<sequence length="339" mass="37763">MELPFITLLLLVTTEHAQGDFQCQKDDADIDWALYYKKSSSHDAHVFYADTTSAAWEKDTVSLGSTNKELGGMLYNLSQDLEKNNLIAYSDFPPYARAAIEYASKARGVFAFNDKEGWLISHTVDQWPNIYAYKPPNEKDKKAAVILCVSIKDDAFEHWGEVMDYQDPIIYASKGDSLDNYPALKNLINAPTTKTSPYVKTGEIQSSNPPTLTVRIFSKLPQGRIDIYSNLIALSLKKNLIVWSKPDANNRLLNSTCSSTYKVENVNQAKPIKLGTESISRKDDSSTWAISKAPKLFCMGNADRTEADKSVGAGVLCFENENVHTIFKKIANSAGRQSC</sequence>
<organism evidence="4 5">
    <name type="scientific">Trichuris muris</name>
    <name type="common">Mouse whipworm</name>
    <dbReference type="NCBI Taxonomy" id="70415"/>
    <lineage>
        <taxon>Eukaryota</taxon>
        <taxon>Metazoa</taxon>
        <taxon>Ecdysozoa</taxon>
        <taxon>Nematoda</taxon>
        <taxon>Enoplea</taxon>
        <taxon>Dorylaimia</taxon>
        <taxon>Trichinellida</taxon>
        <taxon>Trichuridae</taxon>
        <taxon>Trichuris</taxon>
    </lineage>
</organism>